<protein>
    <submittedName>
        <fullName evidence="2">Uncharacterized protein</fullName>
    </submittedName>
</protein>
<reference evidence="2 3" key="1">
    <citation type="submission" date="2019-05" db="EMBL/GenBank/DDBJ databases">
        <title>Genomes sequences of two Nocardia cyriacigeorgica environmental isolates, type strains Nocardia asteroides ATCC 19247 and Nocardia cyriacigeorgica DSM 44484.</title>
        <authorList>
            <person name="Vautrin F."/>
            <person name="Bergeron E."/>
            <person name="Dubost A."/>
            <person name="Abrouk D."/>
            <person name="Rodriguez Nava V."/>
            <person name="Pujic P."/>
        </authorList>
    </citation>
    <scope>NUCLEOTIDE SEQUENCE [LARGE SCALE GENOMIC DNA]</scope>
    <source>
        <strain evidence="2 3">EML 1456</strain>
    </source>
</reference>
<accession>A0A5R8PE18</accession>
<feature type="compositionally biased region" description="Basic and acidic residues" evidence="1">
    <location>
        <begin position="9"/>
        <end position="21"/>
    </location>
</feature>
<dbReference type="Proteomes" id="UP000308349">
    <property type="component" value="Unassembled WGS sequence"/>
</dbReference>
<gene>
    <name evidence="2" type="ORF">FEK35_13455</name>
</gene>
<evidence type="ECO:0000256" key="1">
    <source>
        <dbReference type="SAM" id="MobiDB-lite"/>
    </source>
</evidence>
<evidence type="ECO:0000313" key="3">
    <source>
        <dbReference type="Proteomes" id="UP000308349"/>
    </source>
</evidence>
<evidence type="ECO:0000313" key="2">
    <source>
        <dbReference type="EMBL" id="TLG10905.1"/>
    </source>
</evidence>
<feature type="region of interest" description="Disordered" evidence="1">
    <location>
        <begin position="1"/>
        <end position="21"/>
    </location>
</feature>
<proteinExistence type="predicted"/>
<sequence>MFVEMGLEGLEHSSPETRKQANIERAAAEPAYAKAKGDPDWEHNFEEMFGKAANQARGLWAYAISEREKNYTGVGDDRNLSGDYLDITATTVDGNDIDGAAHVRRAARGK</sequence>
<dbReference type="OrthoDB" id="9889584at2"/>
<dbReference type="RefSeq" id="WP_138456479.1">
    <property type="nucleotide sequence ID" value="NZ_VBUU01000011.1"/>
</dbReference>
<dbReference type="AlphaFoldDB" id="A0A5R8PE18"/>
<dbReference type="EMBL" id="VBUU01000011">
    <property type="protein sequence ID" value="TLG10905.1"/>
    <property type="molecule type" value="Genomic_DNA"/>
</dbReference>
<organism evidence="2 3">
    <name type="scientific">Nocardia cyriacigeorgica</name>
    <dbReference type="NCBI Taxonomy" id="135487"/>
    <lineage>
        <taxon>Bacteria</taxon>
        <taxon>Bacillati</taxon>
        <taxon>Actinomycetota</taxon>
        <taxon>Actinomycetes</taxon>
        <taxon>Mycobacteriales</taxon>
        <taxon>Nocardiaceae</taxon>
        <taxon>Nocardia</taxon>
    </lineage>
</organism>
<comment type="caution">
    <text evidence="2">The sequence shown here is derived from an EMBL/GenBank/DDBJ whole genome shotgun (WGS) entry which is preliminary data.</text>
</comment>
<name>A0A5R8PE18_9NOCA</name>